<dbReference type="SUPFAM" id="SSF55961">
    <property type="entry name" value="Bet v1-like"/>
    <property type="match status" value="1"/>
</dbReference>
<comment type="caution">
    <text evidence="1">The sequence shown here is derived from an EMBL/GenBank/DDBJ whole genome shotgun (WGS) entry which is preliminary data.</text>
</comment>
<dbReference type="AlphaFoldDB" id="A0A6V7R1G9"/>
<evidence type="ECO:0000313" key="1">
    <source>
        <dbReference type="EMBL" id="CAD2071179.1"/>
    </source>
</evidence>
<evidence type="ECO:0008006" key="3">
    <source>
        <dbReference type="Google" id="ProtNLM"/>
    </source>
</evidence>
<gene>
    <name evidence="1" type="ORF">JEODO184_00155</name>
</gene>
<accession>A0A6V7R1G9</accession>
<organism evidence="1 2">
    <name type="scientific">Jeotgalicoccus meleagridis</name>
    <dbReference type="NCBI Taxonomy" id="2759181"/>
    <lineage>
        <taxon>Bacteria</taxon>
        <taxon>Bacillati</taxon>
        <taxon>Bacillota</taxon>
        <taxon>Bacilli</taxon>
        <taxon>Bacillales</taxon>
        <taxon>Staphylococcaceae</taxon>
        <taxon>Jeotgalicoccus</taxon>
    </lineage>
</organism>
<dbReference type="InterPro" id="IPR023393">
    <property type="entry name" value="START-like_dom_sf"/>
</dbReference>
<proteinExistence type="predicted"/>
<dbReference type="EMBL" id="CAJEWD010000003">
    <property type="protein sequence ID" value="CAD2071179.1"/>
    <property type="molecule type" value="Genomic_DNA"/>
</dbReference>
<name>A0A6V7R1G9_9STAP</name>
<sequence>MQVSYHKDHESAYQKLITDIALSPDNIFPLLATTTGVQQWFPELSVRGEKVLTFDYGKETEEDLEIYKYENPKALHFEWFGGEVEFLLEGDEFQSKVMLNQRLPLDTENLAQDFAGWQKCFENIKHISEGEKVEDFKEGELSQKIADIEAGLQ</sequence>
<protein>
    <recommendedName>
        <fullName evidence="3">Activator of Hsp90 ATPase homolog 1-like protein</fullName>
    </recommendedName>
</protein>
<dbReference type="Proteomes" id="UP000589351">
    <property type="component" value="Unassembled WGS sequence"/>
</dbReference>
<keyword evidence="2" id="KW-1185">Reference proteome</keyword>
<evidence type="ECO:0000313" key="2">
    <source>
        <dbReference type="Proteomes" id="UP000589351"/>
    </source>
</evidence>
<dbReference type="RefSeq" id="WP_185124721.1">
    <property type="nucleotide sequence ID" value="NZ_CAJEWD010000003.1"/>
</dbReference>
<reference evidence="1 2" key="1">
    <citation type="submission" date="2020-07" db="EMBL/GenBank/DDBJ databases">
        <authorList>
            <person name="Criscuolo A."/>
        </authorList>
    </citation>
    <scope>NUCLEOTIDE SEQUENCE [LARGE SCALE GENOMIC DNA]</scope>
    <source>
        <strain evidence="1">CIP111649</strain>
    </source>
</reference>
<dbReference type="Gene3D" id="3.30.530.20">
    <property type="match status" value="1"/>
</dbReference>